<comment type="caution">
    <text evidence="7">The sequence shown here is derived from an EMBL/GenBank/DDBJ whole genome shotgun (WGS) entry which is preliminary data.</text>
</comment>
<feature type="transmembrane region" description="Helical" evidence="6">
    <location>
        <begin position="417"/>
        <end position="441"/>
    </location>
</feature>
<feature type="transmembrane region" description="Helical" evidence="6">
    <location>
        <begin position="349"/>
        <end position="371"/>
    </location>
</feature>
<evidence type="ECO:0000313" key="7">
    <source>
        <dbReference type="EMBL" id="MFC7269835.1"/>
    </source>
</evidence>
<evidence type="ECO:0000256" key="5">
    <source>
        <dbReference type="ARBA" id="ARBA00023136"/>
    </source>
</evidence>
<dbReference type="Proteomes" id="UP001596507">
    <property type="component" value="Unassembled WGS sequence"/>
</dbReference>
<keyword evidence="5 6" id="KW-0472">Membrane</keyword>
<evidence type="ECO:0000256" key="1">
    <source>
        <dbReference type="ARBA" id="ARBA00004651"/>
    </source>
</evidence>
<feature type="transmembrane region" description="Helical" evidence="6">
    <location>
        <begin position="172"/>
        <end position="193"/>
    </location>
</feature>
<dbReference type="EMBL" id="JBHTBE010000003">
    <property type="protein sequence ID" value="MFC7269835.1"/>
    <property type="molecule type" value="Genomic_DNA"/>
</dbReference>
<protein>
    <submittedName>
        <fullName evidence="7">APC family permease</fullName>
    </submittedName>
</protein>
<name>A0ABW2HFC0_9MICO</name>
<evidence type="ECO:0000313" key="8">
    <source>
        <dbReference type="Proteomes" id="UP001596507"/>
    </source>
</evidence>
<dbReference type="InterPro" id="IPR002293">
    <property type="entry name" value="AA/rel_permease1"/>
</dbReference>
<feature type="transmembrane region" description="Helical" evidence="6">
    <location>
        <begin position="102"/>
        <end position="122"/>
    </location>
</feature>
<feature type="transmembrane region" description="Helical" evidence="6">
    <location>
        <begin position="447"/>
        <end position="468"/>
    </location>
</feature>
<dbReference type="InterPro" id="IPR050367">
    <property type="entry name" value="APC_superfamily"/>
</dbReference>
<dbReference type="PIRSF" id="PIRSF006060">
    <property type="entry name" value="AA_transporter"/>
    <property type="match status" value="1"/>
</dbReference>
<keyword evidence="3 6" id="KW-0812">Transmembrane</keyword>
<sequence>MPPATDNDIAPIVDTSHVHTLQRNALGTGGIVFMVISAAAPLTIVAGVAPLAILIGGVSAPLVYTIAGIILAIFAVAFMAMTKHVKALGGFYTYITEALGKAAGLGASLVALVSYNALQIGLYGMMGTAGHDLLQVEFGIDVPWWLIAGVGIAAVFVVAWRGIDVGAKVLGVLLVAETLILLVLAVAILAQGGAEGITFGTFDPANIFTPGMFAVMGMGFAAFMGFESTALYREEARDPERTIPRATYISVVFMALFYGFIVWTIVVGVGESNVVGAAAENTAGLVFATASDYLGGWAELVMYLLILTSVYASQLAFHNAINRYTFSLARDGVLPRRLYDTDPKTHSPVVSGLAQTALAALVVAVFAVLGMDPYLQLLLWVNSPGVVGIIVLQILTCIAVVVFFVKRPQLARRWYVLPAAIVAGLAMTVILVILCLTFDLLTAASPLVNGLLIAITPVTFLVGVVLAVRWKRTRPDVYARIGGHRDEAETIDA</sequence>
<dbReference type="Gene3D" id="1.20.1740.10">
    <property type="entry name" value="Amino acid/polyamine transporter I"/>
    <property type="match status" value="1"/>
</dbReference>
<feature type="transmembrane region" description="Helical" evidence="6">
    <location>
        <begin position="246"/>
        <end position="266"/>
    </location>
</feature>
<evidence type="ECO:0000256" key="6">
    <source>
        <dbReference type="SAM" id="Phobius"/>
    </source>
</evidence>
<feature type="transmembrane region" description="Helical" evidence="6">
    <location>
        <begin position="62"/>
        <end position="81"/>
    </location>
</feature>
<feature type="transmembrane region" description="Helical" evidence="6">
    <location>
        <begin position="31"/>
        <end position="56"/>
    </location>
</feature>
<keyword evidence="8" id="KW-1185">Reference proteome</keyword>
<feature type="transmembrane region" description="Helical" evidence="6">
    <location>
        <begin position="142"/>
        <end position="160"/>
    </location>
</feature>
<dbReference type="RefSeq" id="WP_262874756.1">
    <property type="nucleotide sequence ID" value="NZ_BAABKW010000001.1"/>
</dbReference>
<evidence type="ECO:0000256" key="3">
    <source>
        <dbReference type="ARBA" id="ARBA00022692"/>
    </source>
</evidence>
<dbReference type="Pfam" id="PF13520">
    <property type="entry name" value="AA_permease_2"/>
    <property type="match status" value="1"/>
</dbReference>
<gene>
    <name evidence="7" type="ORF">ACFQRL_12765</name>
</gene>
<accession>A0ABW2HFC0</accession>
<organism evidence="7 8">
    <name type="scientific">Microbacterium fluvii</name>
    <dbReference type="NCBI Taxonomy" id="415215"/>
    <lineage>
        <taxon>Bacteria</taxon>
        <taxon>Bacillati</taxon>
        <taxon>Actinomycetota</taxon>
        <taxon>Actinomycetes</taxon>
        <taxon>Micrococcales</taxon>
        <taxon>Microbacteriaceae</taxon>
        <taxon>Microbacterium</taxon>
    </lineage>
</organism>
<evidence type="ECO:0000256" key="2">
    <source>
        <dbReference type="ARBA" id="ARBA00022475"/>
    </source>
</evidence>
<keyword evidence="2" id="KW-1003">Cell membrane</keyword>
<proteinExistence type="predicted"/>
<feature type="transmembrane region" description="Helical" evidence="6">
    <location>
        <begin position="377"/>
        <end position="405"/>
    </location>
</feature>
<keyword evidence="4 6" id="KW-1133">Transmembrane helix</keyword>
<dbReference type="PANTHER" id="PTHR42770:SF16">
    <property type="entry name" value="AMINO ACID PERMEASE"/>
    <property type="match status" value="1"/>
</dbReference>
<comment type="subcellular location">
    <subcellularLocation>
        <location evidence="1">Cell membrane</location>
        <topology evidence="1">Multi-pass membrane protein</topology>
    </subcellularLocation>
</comment>
<evidence type="ECO:0000256" key="4">
    <source>
        <dbReference type="ARBA" id="ARBA00022989"/>
    </source>
</evidence>
<reference evidence="8" key="1">
    <citation type="journal article" date="2019" name="Int. J. Syst. Evol. Microbiol.">
        <title>The Global Catalogue of Microorganisms (GCM) 10K type strain sequencing project: providing services to taxonomists for standard genome sequencing and annotation.</title>
        <authorList>
            <consortium name="The Broad Institute Genomics Platform"/>
            <consortium name="The Broad Institute Genome Sequencing Center for Infectious Disease"/>
            <person name="Wu L."/>
            <person name="Ma J."/>
        </authorList>
    </citation>
    <scope>NUCLEOTIDE SEQUENCE [LARGE SCALE GENOMIC DNA]</scope>
    <source>
        <strain evidence="8">CGMCC 1.15772</strain>
    </source>
</reference>
<feature type="transmembrane region" description="Helical" evidence="6">
    <location>
        <begin position="300"/>
        <end position="321"/>
    </location>
</feature>
<dbReference type="PANTHER" id="PTHR42770">
    <property type="entry name" value="AMINO ACID TRANSPORTER-RELATED"/>
    <property type="match status" value="1"/>
</dbReference>
<feature type="transmembrane region" description="Helical" evidence="6">
    <location>
        <begin position="205"/>
        <end position="226"/>
    </location>
</feature>